<dbReference type="eggNOG" id="ENOG502ZBPR">
    <property type="taxonomic scope" value="Bacteria"/>
</dbReference>
<dbReference type="Proteomes" id="UP000002011">
    <property type="component" value="Chromosome"/>
</dbReference>
<dbReference type="KEGG" id="dfe:Dfer_5224"/>
<dbReference type="EMBL" id="CP001619">
    <property type="protein sequence ID" value="ACT96422.1"/>
    <property type="molecule type" value="Genomic_DNA"/>
</dbReference>
<accession>C6VT58</accession>
<evidence type="ECO:0000313" key="2">
    <source>
        <dbReference type="Proteomes" id="UP000002011"/>
    </source>
</evidence>
<organism evidence="1 2">
    <name type="scientific">Dyadobacter fermentans (strain ATCC 700827 / DSM 18053 / CIP 107007 / KCTC 52180 / NS114)</name>
    <dbReference type="NCBI Taxonomy" id="471854"/>
    <lineage>
        <taxon>Bacteria</taxon>
        <taxon>Pseudomonadati</taxon>
        <taxon>Bacteroidota</taxon>
        <taxon>Cytophagia</taxon>
        <taxon>Cytophagales</taxon>
        <taxon>Spirosomataceae</taxon>
        <taxon>Dyadobacter</taxon>
    </lineage>
</organism>
<protein>
    <recommendedName>
        <fullName evidence="3">DUF4391 domain-containing protein</fullName>
    </recommendedName>
</protein>
<proteinExistence type="predicted"/>
<dbReference type="STRING" id="471854.Dfer_5224"/>
<dbReference type="OrthoDB" id="9805811at2"/>
<dbReference type="InterPro" id="IPR025503">
    <property type="entry name" value="DUF4391"/>
</dbReference>
<evidence type="ECO:0008006" key="3">
    <source>
        <dbReference type="Google" id="ProtNLM"/>
    </source>
</evidence>
<sequence>MMDVFNLPSRTMIGRSIPKNAFDAHATSQQKKLLIEVIERMRWINKLSFDTINLTGDEIQEIQIFSLELRKKEGIEVVLELINKAIPYHLICCATYGHELLISACQKHPNPLNTDVAVIDWMFNSPWIFEDQQHFSLNLRKSLDSVYLDICQQISGRQKETLSDLVTTERTRTELQKAIASLKAQIARCRQFNRKVELNIKLQNYEKSLETLVR</sequence>
<keyword evidence="2" id="KW-1185">Reference proteome</keyword>
<reference evidence="1 2" key="1">
    <citation type="journal article" date="2009" name="Stand. Genomic Sci.">
        <title>Complete genome sequence of Dyadobacter fermentans type strain (NS114).</title>
        <authorList>
            <person name="Lang E."/>
            <person name="Lapidus A."/>
            <person name="Chertkov O."/>
            <person name="Brettin T."/>
            <person name="Detter J.C."/>
            <person name="Han C."/>
            <person name="Copeland A."/>
            <person name="Glavina Del Rio T."/>
            <person name="Nolan M."/>
            <person name="Chen F."/>
            <person name="Lucas S."/>
            <person name="Tice H."/>
            <person name="Cheng J.F."/>
            <person name="Land M."/>
            <person name="Hauser L."/>
            <person name="Chang Y.J."/>
            <person name="Jeffries C.D."/>
            <person name="Kopitz M."/>
            <person name="Bruce D."/>
            <person name="Goodwin L."/>
            <person name="Pitluck S."/>
            <person name="Ovchinnikova G."/>
            <person name="Pati A."/>
            <person name="Ivanova N."/>
            <person name="Mavrommatis K."/>
            <person name="Chen A."/>
            <person name="Palaniappan K."/>
            <person name="Chain P."/>
            <person name="Bristow J."/>
            <person name="Eisen J.A."/>
            <person name="Markowitz V."/>
            <person name="Hugenholtz P."/>
            <person name="Goker M."/>
            <person name="Rohde M."/>
            <person name="Kyrpides N.C."/>
            <person name="Klenk H.P."/>
        </authorList>
    </citation>
    <scope>NUCLEOTIDE SEQUENCE [LARGE SCALE GENOMIC DNA]</scope>
    <source>
        <strain evidence="2">ATCC 700827 / DSM 18053 / CIP 107007 / KCTC 52180 / NS114</strain>
    </source>
</reference>
<dbReference type="HOGENOM" id="CLU_084466_0_0_10"/>
<gene>
    <name evidence="1" type="ordered locus">Dfer_5224</name>
</gene>
<dbReference type="Pfam" id="PF14335">
    <property type="entry name" value="DUF4391"/>
    <property type="match status" value="1"/>
</dbReference>
<evidence type="ECO:0000313" key="1">
    <source>
        <dbReference type="EMBL" id="ACT96422.1"/>
    </source>
</evidence>
<dbReference type="AlphaFoldDB" id="C6VT58"/>
<name>C6VT58_DYAFD</name>